<dbReference type="OrthoDB" id="5817383at2759"/>
<dbReference type="EMBL" id="KN555028">
    <property type="protein sequence ID" value="KHJ88902.1"/>
    <property type="molecule type" value="Genomic_DNA"/>
</dbReference>
<dbReference type="Pfam" id="PF00188">
    <property type="entry name" value="CAP"/>
    <property type="match status" value="1"/>
</dbReference>
<name>A0A0B1SZF7_OESDE</name>
<dbReference type="InterPro" id="IPR014044">
    <property type="entry name" value="CAP_dom"/>
</dbReference>
<dbReference type="AlphaFoldDB" id="A0A0B1SZF7"/>
<organism evidence="2 3">
    <name type="scientific">Oesophagostomum dentatum</name>
    <name type="common">Nodular worm</name>
    <dbReference type="NCBI Taxonomy" id="61180"/>
    <lineage>
        <taxon>Eukaryota</taxon>
        <taxon>Metazoa</taxon>
        <taxon>Ecdysozoa</taxon>
        <taxon>Nematoda</taxon>
        <taxon>Chromadorea</taxon>
        <taxon>Rhabditida</taxon>
        <taxon>Rhabditina</taxon>
        <taxon>Rhabditomorpha</taxon>
        <taxon>Strongyloidea</taxon>
        <taxon>Strongylidae</taxon>
        <taxon>Oesophagostomum</taxon>
    </lineage>
</organism>
<sequence>MILNMHNEYRSLLARGQTQVSAGWGIAPPAAVMYRMKYDCDAESYAQQAVSTCSQKLLPPWAVGGYKQNIRVMRSSNTRDQAIRNIEYVFLARRQNSTQAYKQWLGGTISSSDVQYDSVAPSGFSPVCTAQVATMTTLTSILSAQYVLSAVQAVTNSSCAVGDQDQDENVVPLTPLFMEYIE</sequence>
<proteinExistence type="predicted"/>
<evidence type="ECO:0000313" key="2">
    <source>
        <dbReference type="EMBL" id="KHJ88902.1"/>
    </source>
</evidence>
<feature type="domain" description="SCP" evidence="1">
    <location>
        <begin position="3"/>
        <end position="73"/>
    </location>
</feature>
<protein>
    <submittedName>
        <fullName evidence="2">SCP-like protein</fullName>
    </submittedName>
</protein>
<dbReference type="Gene3D" id="3.40.33.10">
    <property type="entry name" value="CAP"/>
    <property type="match status" value="1"/>
</dbReference>
<gene>
    <name evidence="2" type="ORF">OESDEN_11294</name>
</gene>
<keyword evidence="3" id="KW-1185">Reference proteome</keyword>
<dbReference type="InterPro" id="IPR035940">
    <property type="entry name" value="CAP_sf"/>
</dbReference>
<dbReference type="Proteomes" id="UP000053660">
    <property type="component" value="Unassembled WGS sequence"/>
</dbReference>
<evidence type="ECO:0000313" key="3">
    <source>
        <dbReference type="Proteomes" id="UP000053660"/>
    </source>
</evidence>
<reference evidence="2 3" key="1">
    <citation type="submission" date="2014-03" db="EMBL/GenBank/DDBJ databases">
        <title>Draft genome of the hookworm Oesophagostomum dentatum.</title>
        <authorList>
            <person name="Mitreva M."/>
        </authorList>
    </citation>
    <scope>NUCLEOTIDE SEQUENCE [LARGE SCALE GENOMIC DNA]</scope>
    <source>
        <strain evidence="2 3">OD-Hann</strain>
    </source>
</reference>
<dbReference type="SUPFAM" id="SSF55797">
    <property type="entry name" value="PR-1-like"/>
    <property type="match status" value="1"/>
</dbReference>
<accession>A0A0B1SZF7</accession>
<dbReference type="CDD" id="cd05380">
    <property type="entry name" value="CAP_euk"/>
    <property type="match status" value="1"/>
</dbReference>
<evidence type="ECO:0000259" key="1">
    <source>
        <dbReference type="Pfam" id="PF00188"/>
    </source>
</evidence>